<organism evidence="2 3">
    <name type="scientific">Actinoallomurus vinaceus</name>
    <dbReference type="NCBI Taxonomy" id="1080074"/>
    <lineage>
        <taxon>Bacteria</taxon>
        <taxon>Bacillati</taxon>
        <taxon>Actinomycetota</taxon>
        <taxon>Actinomycetes</taxon>
        <taxon>Streptosporangiales</taxon>
        <taxon>Thermomonosporaceae</taxon>
        <taxon>Actinoallomurus</taxon>
    </lineage>
</organism>
<dbReference type="NCBIfam" id="TIGR02611">
    <property type="entry name" value="TIGR02611 family protein"/>
    <property type="match status" value="1"/>
</dbReference>
<evidence type="ECO:0008006" key="4">
    <source>
        <dbReference type="Google" id="ProtNLM"/>
    </source>
</evidence>
<gene>
    <name evidence="2" type="ORF">GCM10023196_079830</name>
</gene>
<sequence>MVDRMKDTLKAWRERIRERRLLNNVWRLAVFTVGVSVLAAGVAMLVLPGPGWAAIFVGFAILATEFAWAQRALTSAKQTASKAKEKALDPRVRRRNQLLAICAGVIVAAAIVAYLQAFGLNLPWHV</sequence>
<comment type="caution">
    <text evidence="2">The sequence shown here is derived from an EMBL/GenBank/DDBJ whole genome shotgun (WGS) entry which is preliminary data.</text>
</comment>
<feature type="transmembrane region" description="Helical" evidence="1">
    <location>
        <begin position="52"/>
        <end position="69"/>
    </location>
</feature>
<protein>
    <recommendedName>
        <fullName evidence="4">TIGR02611 family protein</fullName>
    </recommendedName>
</protein>
<evidence type="ECO:0000313" key="3">
    <source>
        <dbReference type="Proteomes" id="UP001501442"/>
    </source>
</evidence>
<keyword evidence="1" id="KW-0472">Membrane</keyword>
<accession>A0ABP8UPY1</accession>
<evidence type="ECO:0000313" key="2">
    <source>
        <dbReference type="EMBL" id="GAA4635223.1"/>
    </source>
</evidence>
<keyword evidence="3" id="KW-1185">Reference proteome</keyword>
<dbReference type="Pfam" id="PF09656">
    <property type="entry name" value="PGPGW"/>
    <property type="match status" value="1"/>
</dbReference>
<dbReference type="Proteomes" id="UP001501442">
    <property type="component" value="Unassembled WGS sequence"/>
</dbReference>
<dbReference type="InterPro" id="IPR019099">
    <property type="entry name" value="Uncharacterised_PGPGW_TM"/>
</dbReference>
<proteinExistence type="predicted"/>
<dbReference type="InterPro" id="IPR013434">
    <property type="entry name" value="CHP02611"/>
</dbReference>
<name>A0ABP8UPY1_9ACTN</name>
<feature type="transmembrane region" description="Helical" evidence="1">
    <location>
        <begin position="21"/>
        <end position="46"/>
    </location>
</feature>
<keyword evidence="1" id="KW-1133">Transmembrane helix</keyword>
<keyword evidence="1" id="KW-0812">Transmembrane</keyword>
<feature type="transmembrane region" description="Helical" evidence="1">
    <location>
        <begin position="98"/>
        <end position="117"/>
    </location>
</feature>
<evidence type="ECO:0000256" key="1">
    <source>
        <dbReference type="SAM" id="Phobius"/>
    </source>
</evidence>
<dbReference type="EMBL" id="BAABHK010000015">
    <property type="protein sequence ID" value="GAA4635223.1"/>
    <property type="molecule type" value="Genomic_DNA"/>
</dbReference>
<reference evidence="3" key="1">
    <citation type="journal article" date="2019" name="Int. J. Syst. Evol. Microbiol.">
        <title>The Global Catalogue of Microorganisms (GCM) 10K type strain sequencing project: providing services to taxonomists for standard genome sequencing and annotation.</title>
        <authorList>
            <consortium name="The Broad Institute Genomics Platform"/>
            <consortium name="The Broad Institute Genome Sequencing Center for Infectious Disease"/>
            <person name="Wu L."/>
            <person name="Ma J."/>
        </authorList>
    </citation>
    <scope>NUCLEOTIDE SEQUENCE [LARGE SCALE GENOMIC DNA]</scope>
    <source>
        <strain evidence="3">JCM 17939</strain>
    </source>
</reference>